<comment type="similarity">
    <text evidence="3">Belongs to the ribonuclease III family.</text>
</comment>
<dbReference type="Gene3D" id="1.10.1520.10">
    <property type="entry name" value="Ribonuclease III domain"/>
    <property type="match status" value="1"/>
</dbReference>
<dbReference type="GO" id="GO:0004525">
    <property type="term" value="F:ribonuclease III activity"/>
    <property type="evidence" value="ECO:0007669"/>
    <property type="project" value="UniProtKB-EC"/>
</dbReference>
<evidence type="ECO:0000256" key="4">
    <source>
        <dbReference type="ARBA" id="ARBA00011738"/>
    </source>
</evidence>
<proteinExistence type="inferred from homology"/>
<dbReference type="NCBIfam" id="TIGR02191">
    <property type="entry name" value="RNaseIII"/>
    <property type="match status" value="1"/>
</dbReference>
<dbReference type="Pfam" id="PF14622">
    <property type="entry name" value="Ribonucleas_3_3"/>
    <property type="match status" value="1"/>
</dbReference>
<sequence length="238" mass="27270">MNDEGVLKRRVRDWLKSLGINTADLKIYIQSLTHRSFAHQINIQSRGNEQLEFLGDSVLSFIITSYLYKKYSNFTEGEMAKIRAVLISRATLLKIAREIKIDQQVLLSENEESCKGRIKISILADSVEALIGAIYVDKGIDFTFNWVLKRYEDKIKENIKAPEIVDYKTYLQEAIQADYSKLARYKLVKSEGPDHNKLFYSVVMIGDEIIGMGEGKSKKDSEQDAAKNTLKMLYNLNL</sequence>
<dbReference type="CDD" id="cd10845">
    <property type="entry name" value="DSRM_RNAse_III_family"/>
    <property type="match status" value="1"/>
</dbReference>
<dbReference type="EMBL" id="BART01001054">
    <property type="protein sequence ID" value="GAG61300.1"/>
    <property type="molecule type" value="Genomic_DNA"/>
</dbReference>
<dbReference type="GO" id="GO:0008033">
    <property type="term" value="P:tRNA processing"/>
    <property type="evidence" value="ECO:0007669"/>
    <property type="project" value="UniProtKB-KW"/>
</dbReference>
<evidence type="ECO:0000256" key="8">
    <source>
        <dbReference type="ARBA" id="ARBA00022664"/>
    </source>
</evidence>
<evidence type="ECO:0000256" key="2">
    <source>
        <dbReference type="ARBA" id="ARBA00004496"/>
    </source>
</evidence>
<feature type="domain" description="DRBM" evidence="16">
    <location>
        <begin position="166"/>
        <end position="235"/>
    </location>
</feature>
<dbReference type="GO" id="GO:0042802">
    <property type="term" value="F:identical protein binding"/>
    <property type="evidence" value="ECO:0007669"/>
    <property type="project" value="UniProtKB-ARBA"/>
</dbReference>
<comment type="catalytic activity">
    <reaction evidence="1">
        <text>Endonucleolytic cleavage to 5'-phosphomonoester.</text>
        <dbReference type="EC" id="3.1.26.3"/>
    </reaction>
</comment>
<dbReference type="Gene3D" id="3.30.160.20">
    <property type="match status" value="1"/>
</dbReference>
<dbReference type="FunFam" id="1.10.1520.10:FF:000001">
    <property type="entry name" value="Ribonuclease 3"/>
    <property type="match status" value="1"/>
</dbReference>
<evidence type="ECO:0000313" key="18">
    <source>
        <dbReference type="EMBL" id="GAG61300.1"/>
    </source>
</evidence>
<evidence type="ECO:0000259" key="17">
    <source>
        <dbReference type="PROSITE" id="PS50142"/>
    </source>
</evidence>
<dbReference type="GO" id="GO:0006364">
    <property type="term" value="P:rRNA processing"/>
    <property type="evidence" value="ECO:0007669"/>
    <property type="project" value="UniProtKB-KW"/>
</dbReference>
<dbReference type="GO" id="GO:0046872">
    <property type="term" value="F:metal ion binding"/>
    <property type="evidence" value="ECO:0007669"/>
    <property type="project" value="UniProtKB-KW"/>
</dbReference>
<evidence type="ECO:0000256" key="10">
    <source>
        <dbReference type="ARBA" id="ARBA00022722"/>
    </source>
</evidence>
<evidence type="ECO:0000256" key="6">
    <source>
        <dbReference type="ARBA" id="ARBA00022490"/>
    </source>
</evidence>
<dbReference type="GO" id="GO:0003725">
    <property type="term" value="F:double-stranded RNA binding"/>
    <property type="evidence" value="ECO:0007669"/>
    <property type="project" value="TreeGrafter"/>
</dbReference>
<keyword evidence="15" id="KW-0694">RNA-binding</keyword>
<keyword evidence="8" id="KW-0507">mRNA processing</keyword>
<evidence type="ECO:0000256" key="11">
    <source>
        <dbReference type="ARBA" id="ARBA00022723"/>
    </source>
</evidence>
<reference evidence="18" key="1">
    <citation type="journal article" date="2014" name="Front. Microbiol.">
        <title>High frequency of phylogenetically diverse reductive dehalogenase-homologous genes in deep subseafloor sedimentary metagenomes.</title>
        <authorList>
            <person name="Kawai M."/>
            <person name="Futagami T."/>
            <person name="Toyoda A."/>
            <person name="Takaki Y."/>
            <person name="Nishi S."/>
            <person name="Hori S."/>
            <person name="Arai W."/>
            <person name="Tsubouchi T."/>
            <person name="Morono Y."/>
            <person name="Uchiyama I."/>
            <person name="Ito T."/>
            <person name="Fujiyama A."/>
            <person name="Inagaki F."/>
            <person name="Takami H."/>
        </authorList>
    </citation>
    <scope>NUCLEOTIDE SEQUENCE</scope>
    <source>
        <strain evidence="18">Expedition CK06-06</strain>
    </source>
</reference>
<keyword evidence="14" id="KW-0460">Magnesium</keyword>
<evidence type="ECO:0000256" key="12">
    <source>
        <dbReference type="ARBA" id="ARBA00022759"/>
    </source>
</evidence>
<dbReference type="AlphaFoldDB" id="X0YY25"/>
<dbReference type="InterPro" id="IPR014720">
    <property type="entry name" value="dsRBD_dom"/>
</dbReference>
<evidence type="ECO:0000256" key="7">
    <source>
        <dbReference type="ARBA" id="ARBA00022552"/>
    </source>
</evidence>
<comment type="subcellular location">
    <subcellularLocation>
        <location evidence="2">Cytoplasm</location>
    </subcellularLocation>
</comment>
<keyword evidence="6" id="KW-0963">Cytoplasm</keyword>
<dbReference type="SMART" id="SM00535">
    <property type="entry name" value="RIBOc"/>
    <property type="match status" value="1"/>
</dbReference>
<feature type="domain" description="RNase III" evidence="17">
    <location>
        <begin position="11"/>
        <end position="139"/>
    </location>
</feature>
<keyword evidence="9" id="KW-0819">tRNA processing</keyword>
<keyword evidence="11" id="KW-0479">Metal-binding</keyword>
<dbReference type="InterPro" id="IPR000999">
    <property type="entry name" value="RNase_III_dom"/>
</dbReference>
<dbReference type="InterPro" id="IPR011907">
    <property type="entry name" value="RNase_III"/>
</dbReference>
<name>X0YY25_9ZZZZ</name>
<dbReference type="FunFam" id="3.30.160.20:FF:000003">
    <property type="entry name" value="Ribonuclease 3"/>
    <property type="match status" value="1"/>
</dbReference>
<evidence type="ECO:0000256" key="14">
    <source>
        <dbReference type="ARBA" id="ARBA00022842"/>
    </source>
</evidence>
<keyword evidence="12" id="KW-0255">Endonuclease</keyword>
<organism evidence="18">
    <name type="scientific">marine sediment metagenome</name>
    <dbReference type="NCBI Taxonomy" id="412755"/>
    <lineage>
        <taxon>unclassified sequences</taxon>
        <taxon>metagenomes</taxon>
        <taxon>ecological metagenomes</taxon>
    </lineage>
</organism>
<dbReference type="EC" id="3.1.26.3" evidence="5"/>
<evidence type="ECO:0000256" key="13">
    <source>
        <dbReference type="ARBA" id="ARBA00022801"/>
    </source>
</evidence>
<dbReference type="GO" id="GO:0006397">
    <property type="term" value="P:mRNA processing"/>
    <property type="evidence" value="ECO:0007669"/>
    <property type="project" value="UniProtKB-KW"/>
</dbReference>
<evidence type="ECO:0000256" key="1">
    <source>
        <dbReference type="ARBA" id="ARBA00000109"/>
    </source>
</evidence>
<dbReference type="GO" id="GO:0010468">
    <property type="term" value="P:regulation of gene expression"/>
    <property type="evidence" value="ECO:0007669"/>
    <property type="project" value="TreeGrafter"/>
</dbReference>
<keyword evidence="10" id="KW-0540">Nuclease</keyword>
<comment type="caution">
    <text evidence="18">The sequence shown here is derived from an EMBL/GenBank/DDBJ whole genome shotgun (WGS) entry which is preliminary data.</text>
</comment>
<dbReference type="SUPFAM" id="SSF69065">
    <property type="entry name" value="RNase III domain-like"/>
    <property type="match status" value="1"/>
</dbReference>
<dbReference type="SMART" id="SM00358">
    <property type="entry name" value="DSRM"/>
    <property type="match status" value="1"/>
</dbReference>
<dbReference type="GO" id="GO:0005737">
    <property type="term" value="C:cytoplasm"/>
    <property type="evidence" value="ECO:0007669"/>
    <property type="project" value="UniProtKB-SubCell"/>
</dbReference>
<dbReference type="CDD" id="cd00593">
    <property type="entry name" value="RIBOc"/>
    <property type="match status" value="1"/>
</dbReference>
<protein>
    <recommendedName>
        <fullName evidence="5">ribonuclease III</fullName>
        <ecNumber evidence="5">3.1.26.3</ecNumber>
    </recommendedName>
</protein>
<dbReference type="PROSITE" id="PS50142">
    <property type="entry name" value="RNASE_3_2"/>
    <property type="match status" value="1"/>
</dbReference>
<accession>X0YY25</accession>
<evidence type="ECO:0000259" key="16">
    <source>
        <dbReference type="PROSITE" id="PS50137"/>
    </source>
</evidence>
<dbReference type="SUPFAM" id="SSF54768">
    <property type="entry name" value="dsRNA-binding domain-like"/>
    <property type="match status" value="1"/>
</dbReference>
<dbReference type="Pfam" id="PF00035">
    <property type="entry name" value="dsrm"/>
    <property type="match status" value="1"/>
</dbReference>
<dbReference type="HAMAP" id="MF_00104">
    <property type="entry name" value="RNase_III"/>
    <property type="match status" value="1"/>
</dbReference>
<evidence type="ECO:0000256" key="3">
    <source>
        <dbReference type="ARBA" id="ARBA00010183"/>
    </source>
</evidence>
<dbReference type="PANTHER" id="PTHR11207:SF0">
    <property type="entry name" value="RIBONUCLEASE 3"/>
    <property type="match status" value="1"/>
</dbReference>
<keyword evidence="13" id="KW-0378">Hydrolase</keyword>
<evidence type="ECO:0000256" key="15">
    <source>
        <dbReference type="ARBA" id="ARBA00022884"/>
    </source>
</evidence>
<comment type="subunit">
    <text evidence="4">Homodimer.</text>
</comment>
<dbReference type="InterPro" id="IPR036389">
    <property type="entry name" value="RNase_III_sf"/>
</dbReference>
<dbReference type="PROSITE" id="PS00517">
    <property type="entry name" value="RNASE_3_1"/>
    <property type="match status" value="1"/>
</dbReference>
<keyword evidence="7" id="KW-0698">rRNA processing</keyword>
<evidence type="ECO:0000256" key="9">
    <source>
        <dbReference type="ARBA" id="ARBA00022694"/>
    </source>
</evidence>
<gene>
    <name evidence="18" type="ORF">S01H4_04059</name>
</gene>
<dbReference type="PANTHER" id="PTHR11207">
    <property type="entry name" value="RIBONUCLEASE III"/>
    <property type="match status" value="1"/>
</dbReference>
<evidence type="ECO:0000256" key="5">
    <source>
        <dbReference type="ARBA" id="ARBA00012177"/>
    </source>
</evidence>
<dbReference type="PROSITE" id="PS50137">
    <property type="entry name" value="DS_RBD"/>
    <property type="match status" value="1"/>
</dbReference>